<dbReference type="EMBL" id="GGEC01083130">
    <property type="protein sequence ID" value="MBX63614.1"/>
    <property type="molecule type" value="Transcribed_RNA"/>
</dbReference>
<protein>
    <submittedName>
        <fullName evidence="1">Uncharacterized protein</fullName>
    </submittedName>
</protein>
<evidence type="ECO:0000313" key="1">
    <source>
        <dbReference type="EMBL" id="MBX63614.1"/>
    </source>
</evidence>
<accession>A0A2P2Q9K1</accession>
<organism evidence="1">
    <name type="scientific">Rhizophora mucronata</name>
    <name type="common">Asiatic mangrove</name>
    <dbReference type="NCBI Taxonomy" id="61149"/>
    <lineage>
        <taxon>Eukaryota</taxon>
        <taxon>Viridiplantae</taxon>
        <taxon>Streptophyta</taxon>
        <taxon>Embryophyta</taxon>
        <taxon>Tracheophyta</taxon>
        <taxon>Spermatophyta</taxon>
        <taxon>Magnoliopsida</taxon>
        <taxon>eudicotyledons</taxon>
        <taxon>Gunneridae</taxon>
        <taxon>Pentapetalae</taxon>
        <taxon>rosids</taxon>
        <taxon>fabids</taxon>
        <taxon>Malpighiales</taxon>
        <taxon>Rhizophoraceae</taxon>
        <taxon>Rhizophora</taxon>
    </lineage>
</organism>
<proteinExistence type="predicted"/>
<sequence length="23" mass="2671">MELNLKPIQVLQLVQFSAIFILL</sequence>
<name>A0A2P2Q9K1_RHIMU</name>
<reference evidence="1" key="1">
    <citation type="submission" date="2018-02" db="EMBL/GenBank/DDBJ databases">
        <title>Rhizophora mucronata_Transcriptome.</title>
        <authorList>
            <person name="Meera S.P."/>
            <person name="Sreeshan A."/>
            <person name="Augustine A."/>
        </authorList>
    </citation>
    <scope>NUCLEOTIDE SEQUENCE</scope>
    <source>
        <tissue evidence="1">Leaf</tissue>
    </source>
</reference>
<dbReference type="AlphaFoldDB" id="A0A2P2Q9K1"/>